<dbReference type="GO" id="GO:0005886">
    <property type="term" value="C:plasma membrane"/>
    <property type="evidence" value="ECO:0007669"/>
    <property type="project" value="TreeGrafter"/>
</dbReference>
<dbReference type="Proteomes" id="UP000708208">
    <property type="component" value="Unassembled WGS sequence"/>
</dbReference>
<dbReference type="PANTHER" id="PTHR19981:SF1">
    <property type="entry name" value="RHEA, ISOFORM B"/>
    <property type="match status" value="1"/>
</dbReference>
<dbReference type="PANTHER" id="PTHR19981">
    <property type="entry name" value="TALIN"/>
    <property type="match status" value="1"/>
</dbReference>
<name>A0A8J2LJ37_9HEXA</name>
<organism evidence="2 3">
    <name type="scientific">Allacma fusca</name>
    <dbReference type="NCBI Taxonomy" id="39272"/>
    <lineage>
        <taxon>Eukaryota</taxon>
        <taxon>Metazoa</taxon>
        <taxon>Ecdysozoa</taxon>
        <taxon>Arthropoda</taxon>
        <taxon>Hexapoda</taxon>
        <taxon>Collembola</taxon>
        <taxon>Symphypleona</taxon>
        <taxon>Sminthuridae</taxon>
        <taxon>Allacma</taxon>
    </lineage>
</organism>
<evidence type="ECO:0000313" key="2">
    <source>
        <dbReference type="EMBL" id="CAG7823999.1"/>
    </source>
</evidence>
<dbReference type="GO" id="GO:0098609">
    <property type="term" value="P:cell-cell adhesion"/>
    <property type="evidence" value="ECO:0007669"/>
    <property type="project" value="TreeGrafter"/>
</dbReference>
<proteinExistence type="predicted"/>
<gene>
    <name evidence="2" type="ORF">AFUS01_LOCUS34182</name>
</gene>
<dbReference type="Pfam" id="PF21865">
    <property type="entry name" value="TLN1-like_RS"/>
    <property type="match status" value="1"/>
</dbReference>
<dbReference type="InterPro" id="IPR054060">
    <property type="entry name" value="TLN1-like_RS"/>
</dbReference>
<dbReference type="GO" id="GO:0005737">
    <property type="term" value="C:cytoplasm"/>
    <property type="evidence" value="ECO:0007669"/>
    <property type="project" value="TreeGrafter"/>
</dbReference>
<dbReference type="AlphaFoldDB" id="A0A8J2LJ37"/>
<accession>A0A8J2LJ37</accession>
<dbReference type="EMBL" id="CAJVCH010531341">
    <property type="protein sequence ID" value="CAG7823999.1"/>
    <property type="molecule type" value="Genomic_DNA"/>
</dbReference>
<comment type="caution">
    <text evidence="2">The sequence shown here is derived from an EMBL/GenBank/DDBJ whole genome shotgun (WGS) entry which is preliminary data.</text>
</comment>
<dbReference type="OrthoDB" id="10262320at2759"/>
<sequence>EGSCNMLQSAKSLAINPKDPPTWQQLAQHSKHVSDSIKKLVTALREKAPGQKECETAVHKLNDCLRDLNQASLSAVSQSLHPRKENTLQSFVQNAENSLRIAEEHVEPVRNAGRAEAENVGHQVASLVTIIESLVDNIVGVASNMVDSKDQVNLLERTRTVLESGIQFVCAAKDSGGNPKAVNLHPELDLSSQVC</sequence>
<dbReference type="GO" id="GO:0005178">
    <property type="term" value="F:integrin binding"/>
    <property type="evidence" value="ECO:0007669"/>
    <property type="project" value="TreeGrafter"/>
</dbReference>
<dbReference type="GO" id="GO:0005925">
    <property type="term" value="C:focal adhesion"/>
    <property type="evidence" value="ECO:0007669"/>
    <property type="project" value="TreeGrafter"/>
</dbReference>
<feature type="non-terminal residue" evidence="2">
    <location>
        <position position="1"/>
    </location>
</feature>
<evidence type="ECO:0000259" key="1">
    <source>
        <dbReference type="Pfam" id="PF21865"/>
    </source>
</evidence>
<feature type="domain" description="Talin 1-like rod-segment" evidence="1">
    <location>
        <begin position="50"/>
        <end position="193"/>
    </location>
</feature>
<dbReference type="GO" id="GO:0030036">
    <property type="term" value="P:actin cytoskeleton organization"/>
    <property type="evidence" value="ECO:0007669"/>
    <property type="project" value="TreeGrafter"/>
</dbReference>
<reference evidence="2" key="1">
    <citation type="submission" date="2021-06" db="EMBL/GenBank/DDBJ databases">
        <authorList>
            <person name="Hodson N. C."/>
            <person name="Mongue J. A."/>
            <person name="Jaron S. K."/>
        </authorList>
    </citation>
    <scope>NUCLEOTIDE SEQUENCE</scope>
</reference>
<evidence type="ECO:0000313" key="3">
    <source>
        <dbReference type="Proteomes" id="UP000708208"/>
    </source>
</evidence>
<keyword evidence="3" id="KW-1185">Reference proteome</keyword>
<protein>
    <recommendedName>
        <fullName evidence="1">Talin 1-like rod-segment domain-containing protein</fullName>
    </recommendedName>
</protein>